<dbReference type="InterPro" id="IPR029058">
    <property type="entry name" value="AB_hydrolase_fold"/>
</dbReference>
<dbReference type="Proteomes" id="UP000185687">
    <property type="component" value="Unassembled WGS sequence"/>
</dbReference>
<dbReference type="PRINTS" id="PR00412">
    <property type="entry name" value="EPOXHYDRLASE"/>
</dbReference>
<gene>
    <name evidence="3" type="ORF">BB347_04690</name>
    <name evidence="4" type="ORF">SAMN05421809_0094</name>
</gene>
<keyword evidence="1 3" id="KW-0378">Hydrolase</keyword>
<dbReference type="PANTHER" id="PTHR43329">
    <property type="entry name" value="EPOXIDE HYDROLASE"/>
    <property type="match status" value="1"/>
</dbReference>
<keyword evidence="5" id="KW-1185">Reference proteome</keyword>
<dbReference type="InterPro" id="IPR000073">
    <property type="entry name" value="AB_hydrolase_1"/>
</dbReference>
<dbReference type="RefSeq" id="WP_076577909.1">
    <property type="nucleotide sequence ID" value="NZ_CP019327.1"/>
</dbReference>
<dbReference type="GeneID" id="30955215"/>
<evidence type="ECO:0000313" key="3">
    <source>
        <dbReference type="EMBL" id="APX95972.1"/>
    </source>
</evidence>
<name>A0A1N6XEQ0_9EURY</name>
<dbReference type="InterPro" id="IPR000639">
    <property type="entry name" value="Epox_hydrolase-like"/>
</dbReference>
<evidence type="ECO:0000256" key="1">
    <source>
        <dbReference type="ARBA" id="ARBA00022801"/>
    </source>
</evidence>
<dbReference type="GO" id="GO:0016787">
    <property type="term" value="F:hydrolase activity"/>
    <property type="evidence" value="ECO:0007669"/>
    <property type="project" value="UniProtKB-KW"/>
</dbReference>
<protein>
    <submittedName>
        <fullName evidence="3">Alpha/beta hydrolase</fullName>
    </submittedName>
    <submittedName>
        <fullName evidence="4">Pimeloyl-ACP methyl ester carboxylesterase</fullName>
    </submittedName>
</protein>
<dbReference type="Gene3D" id="3.40.50.1820">
    <property type="entry name" value="alpha/beta hydrolase"/>
    <property type="match status" value="1"/>
</dbReference>
<dbReference type="KEGG" id="hda:BB347_04690"/>
<evidence type="ECO:0000313" key="4">
    <source>
        <dbReference type="EMBL" id="SIR00828.1"/>
    </source>
</evidence>
<reference evidence="4 5" key="2">
    <citation type="submission" date="2017-01" db="EMBL/GenBank/DDBJ databases">
        <authorList>
            <person name="Mah S.A."/>
            <person name="Swanson W.J."/>
            <person name="Moy G.W."/>
            <person name="Vacquier V.D."/>
        </authorList>
    </citation>
    <scope>NUCLEOTIDE SEQUENCE [LARGE SCALE GENOMIC DNA]</scope>
    <source>
        <strain evidence="4 5">CGMCC 1.8909</strain>
    </source>
</reference>
<sequence length="304" mass="34730">MVTNSSLGSETGTALRSSIDAESTVRTVNDVQLHVVVAGEETDPLVVLLHGFPEYWYGWRHQLEALVEAGFRILVPDQRGYNLSEKPDGVRPYRLEECTRDVRSLIENEGRDSAFVVGHDWGGVVAWNLAQRFPSAVDRLAIVNAPHPTVFREHLRSNPEQLRRSWYAGWFQLPTLPELVCRARDFTILERALTSMAPTGTFTDDELESYRSAWRRPGALTSMLNWYRAALRYPPGLDREPVSPPTLVVWGTDDVALTTALAIDADLRCETSRLELWPETSHWVQHERPERLNTHLLEWFDDDR</sequence>
<organism evidence="4 5">
    <name type="scientific">Natronorubrum daqingense</name>
    <dbReference type="NCBI Taxonomy" id="588898"/>
    <lineage>
        <taxon>Archaea</taxon>
        <taxon>Methanobacteriati</taxon>
        <taxon>Methanobacteriota</taxon>
        <taxon>Stenosarchaea group</taxon>
        <taxon>Halobacteria</taxon>
        <taxon>Halobacteriales</taxon>
        <taxon>Natrialbaceae</taxon>
        <taxon>Natronorubrum</taxon>
    </lineage>
</organism>
<dbReference type="OrthoDB" id="299757at2157"/>
<feature type="domain" description="AB hydrolase-1" evidence="2">
    <location>
        <begin position="44"/>
        <end position="289"/>
    </location>
</feature>
<evidence type="ECO:0000313" key="6">
    <source>
        <dbReference type="Proteomes" id="UP000187321"/>
    </source>
</evidence>
<dbReference type="STRING" id="588898.BB347_04690"/>
<dbReference type="EMBL" id="FTNP01000001">
    <property type="protein sequence ID" value="SIR00828.1"/>
    <property type="molecule type" value="Genomic_DNA"/>
</dbReference>
<evidence type="ECO:0000259" key="2">
    <source>
        <dbReference type="Pfam" id="PF00561"/>
    </source>
</evidence>
<dbReference type="AlphaFoldDB" id="A0A1N6XEQ0"/>
<dbReference type="Pfam" id="PF00561">
    <property type="entry name" value="Abhydrolase_1"/>
    <property type="match status" value="1"/>
</dbReference>
<evidence type="ECO:0000313" key="5">
    <source>
        <dbReference type="Proteomes" id="UP000185687"/>
    </source>
</evidence>
<reference evidence="3 6" key="1">
    <citation type="submission" date="2017-01" db="EMBL/GenBank/DDBJ databases">
        <title>Complete genome sequence of Haloterrigena daqingensis type strain (JX313T).</title>
        <authorList>
            <person name="Shuang W."/>
        </authorList>
    </citation>
    <scope>NUCLEOTIDE SEQUENCE [LARGE SCALE GENOMIC DNA]</scope>
    <source>
        <strain evidence="3 6">JX313</strain>
    </source>
</reference>
<dbReference type="EMBL" id="CP019327">
    <property type="protein sequence ID" value="APX95972.1"/>
    <property type="molecule type" value="Genomic_DNA"/>
</dbReference>
<dbReference type="SUPFAM" id="SSF53474">
    <property type="entry name" value="alpha/beta-Hydrolases"/>
    <property type="match status" value="1"/>
</dbReference>
<proteinExistence type="predicted"/>
<dbReference type="Proteomes" id="UP000187321">
    <property type="component" value="Chromosome"/>
</dbReference>
<accession>A0A1N6XEQ0</accession>
<dbReference type="PRINTS" id="PR00111">
    <property type="entry name" value="ABHYDROLASE"/>
</dbReference>